<organism evidence="6 7">
    <name type="scientific">Daphnia sinensis</name>
    <dbReference type="NCBI Taxonomy" id="1820382"/>
    <lineage>
        <taxon>Eukaryota</taxon>
        <taxon>Metazoa</taxon>
        <taxon>Ecdysozoa</taxon>
        <taxon>Arthropoda</taxon>
        <taxon>Crustacea</taxon>
        <taxon>Branchiopoda</taxon>
        <taxon>Diplostraca</taxon>
        <taxon>Cladocera</taxon>
        <taxon>Anomopoda</taxon>
        <taxon>Daphniidae</taxon>
        <taxon>Daphnia</taxon>
        <taxon>Daphnia similis group</taxon>
    </lineage>
</organism>
<feature type="transmembrane region" description="Helical" evidence="4">
    <location>
        <begin position="449"/>
        <end position="469"/>
    </location>
</feature>
<dbReference type="AlphaFoldDB" id="A0AAD5PLE0"/>
<keyword evidence="4" id="KW-0472">Membrane</keyword>
<dbReference type="Pfam" id="PF07394">
    <property type="entry name" value="DUF1501"/>
    <property type="match status" value="1"/>
</dbReference>
<dbReference type="PANTHER" id="PTHR43737">
    <property type="entry name" value="BLL7424 PROTEIN"/>
    <property type="match status" value="1"/>
</dbReference>
<evidence type="ECO:0000256" key="4">
    <source>
        <dbReference type="SAM" id="Phobius"/>
    </source>
</evidence>
<evidence type="ECO:0000313" key="7">
    <source>
        <dbReference type="Proteomes" id="UP000820818"/>
    </source>
</evidence>
<dbReference type="Gene3D" id="3.40.720.10">
    <property type="entry name" value="Alkaline Phosphatase, subunit A"/>
    <property type="match status" value="1"/>
</dbReference>
<evidence type="ECO:0000256" key="1">
    <source>
        <dbReference type="ARBA" id="ARBA00022723"/>
    </source>
</evidence>
<keyword evidence="2 3" id="KW-0408">Iron</keyword>
<dbReference type="GO" id="GO:0046872">
    <property type="term" value="F:metal ion binding"/>
    <property type="evidence" value="ECO:0007669"/>
    <property type="project" value="UniProtKB-KW"/>
</dbReference>
<comment type="caution">
    <text evidence="6">The sequence shown here is derived from an EMBL/GenBank/DDBJ whole genome shotgun (WGS) entry which is preliminary data.</text>
</comment>
<dbReference type="PROSITE" id="PS51007">
    <property type="entry name" value="CYTC"/>
    <property type="match status" value="1"/>
</dbReference>
<keyword evidence="1 3" id="KW-0479">Metal-binding</keyword>
<sequence>MGQELPESIRAGQRLTGMTAGQSSFPLVGSYFPFQQYGESRAWISSLFPHTSKVVDDICIIKSMHTEAINHDPALTFFQTGAQVGNRPSMFLVELWIGSENSNLPAFCVLLSRGKGNGQGVYSKLWSNGFLDATHQGVQFSNSEDPVLYLKDPKSMNRDERRKMLDQIASMNDLSYQEFNDPQISAKVQQYEMAFRMQTAVPEMTDVSKEPDSVIKMYGPDCLVPGTYAANCLLARKLSESGVRFVQLYHQGWDTHDNLPNQMVGQAKDVDQASAALITDLKQRGLLDETLVIWGGEFGRTNYCQGKILPENYGRDHHPRAFSIWMAGGGVKSGMVYGETDDFGYNIVENPVHVHDFQATILNLMGIDHERLIYKHLGRSIRSKQEIRQIGDLSFLAGINFAGLTVFAGLILAQEEYEGDALFWHQWVGIGVFALSILLYFLRNKELKVLKPMTLVLACGILVTGHLGANLTHGEDFLLAPIQTKEVEMIALSDAEVFRDLVQPILKAKCESCHKKGKIKGELRMDHIEGLKKGGKSGPFVVASNFENSLLIQRINLPQEDKKHMPPINKPQLTDQEIEILMEW</sequence>
<evidence type="ECO:0000256" key="2">
    <source>
        <dbReference type="ARBA" id="ARBA00023004"/>
    </source>
</evidence>
<dbReference type="Pfam" id="PF07635">
    <property type="entry name" value="PSCyt1"/>
    <property type="match status" value="1"/>
</dbReference>
<name>A0AAD5PLE0_9CRUS</name>
<keyword evidence="4" id="KW-1133">Transmembrane helix</keyword>
<reference evidence="6" key="1">
    <citation type="submission" date="2022-05" db="EMBL/GenBank/DDBJ databases">
        <title>A multi-omics perspective on studying reproductive biology in Daphnia sinensis.</title>
        <authorList>
            <person name="Jia J."/>
        </authorList>
    </citation>
    <scope>NUCLEOTIDE SEQUENCE</scope>
    <source>
        <strain evidence="6">WSL</strain>
    </source>
</reference>
<dbReference type="InterPro" id="IPR010869">
    <property type="entry name" value="DUF1501"/>
</dbReference>
<protein>
    <recommendedName>
        <fullName evidence="5">Cytochrome c domain-containing protein</fullName>
    </recommendedName>
</protein>
<gene>
    <name evidence="6" type="ORF">GHT06_004093</name>
</gene>
<evidence type="ECO:0000256" key="3">
    <source>
        <dbReference type="PROSITE-ProRule" id="PRU00433"/>
    </source>
</evidence>
<dbReference type="InterPro" id="IPR011429">
    <property type="entry name" value="Cyt_c_Planctomycete-type"/>
</dbReference>
<feature type="domain" description="Cytochrome c" evidence="5">
    <location>
        <begin position="489"/>
        <end position="584"/>
    </location>
</feature>
<evidence type="ECO:0000313" key="6">
    <source>
        <dbReference type="EMBL" id="KAI9549538.1"/>
    </source>
</evidence>
<dbReference type="InterPro" id="IPR009056">
    <property type="entry name" value="Cyt_c-like_dom"/>
</dbReference>
<keyword evidence="7" id="KW-1185">Reference proteome</keyword>
<proteinExistence type="predicted"/>
<feature type="transmembrane region" description="Helical" evidence="4">
    <location>
        <begin position="424"/>
        <end position="442"/>
    </location>
</feature>
<dbReference type="Proteomes" id="UP000820818">
    <property type="component" value="Unassembled WGS sequence"/>
</dbReference>
<evidence type="ECO:0000259" key="5">
    <source>
        <dbReference type="PROSITE" id="PS51007"/>
    </source>
</evidence>
<keyword evidence="4" id="KW-0812">Transmembrane</keyword>
<accession>A0AAD5PLE0</accession>
<dbReference type="InterPro" id="IPR017850">
    <property type="entry name" value="Alkaline_phosphatase_core_sf"/>
</dbReference>
<dbReference type="GO" id="GO:0020037">
    <property type="term" value="F:heme binding"/>
    <property type="evidence" value="ECO:0007669"/>
    <property type="project" value="InterPro"/>
</dbReference>
<feature type="transmembrane region" description="Helical" evidence="4">
    <location>
        <begin position="393"/>
        <end position="412"/>
    </location>
</feature>
<keyword evidence="3" id="KW-0349">Heme</keyword>
<dbReference type="SUPFAM" id="SSF53649">
    <property type="entry name" value="Alkaline phosphatase-like"/>
    <property type="match status" value="1"/>
</dbReference>
<dbReference type="EMBL" id="WJBH02000295">
    <property type="protein sequence ID" value="KAI9549538.1"/>
    <property type="molecule type" value="Genomic_DNA"/>
</dbReference>
<dbReference type="PANTHER" id="PTHR43737:SF1">
    <property type="entry name" value="DUF1501 DOMAIN-CONTAINING PROTEIN"/>
    <property type="match status" value="1"/>
</dbReference>
<dbReference type="GO" id="GO:0009055">
    <property type="term" value="F:electron transfer activity"/>
    <property type="evidence" value="ECO:0007669"/>
    <property type="project" value="InterPro"/>
</dbReference>